<dbReference type="SMART" id="SM00235">
    <property type="entry name" value="ZnMc"/>
    <property type="match status" value="1"/>
</dbReference>
<feature type="compositionally biased region" description="Pro residues" evidence="5">
    <location>
        <begin position="383"/>
        <end position="396"/>
    </location>
</feature>
<dbReference type="Pfam" id="PF00413">
    <property type="entry name" value="Peptidase_M10"/>
    <property type="match status" value="1"/>
</dbReference>
<evidence type="ECO:0000256" key="2">
    <source>
        <dbReference type="ARBA" id="ARBA00022723"/>
    </source>
</evidence>
<dbReference type="InterPro" id="IPR001818">
    <property type="entry name" value="Pept_M10_metallopeptidase"/>
</dbReference>
<dbReference type="GO" id="GO:0030574">
    <property type="term" value="P:collagen catabolic process"/>
    <property type="evidence" value="ECO:0007669"/>
    <property type="project" value="TreeGrafter"/>
</dbReference>
<dbReference type="EMBL" id="CP042997">
    <property type="protein sequence ID" value="QEH33119.1"/>
    <property type="molecule type" value="Genomic_DNA"/>
</dbReference>
<dbReference type="Gene3D" id="3.40.390.10">
    <property type="entry name" value="Collagenase (Catalytic Domain)"/>
    <property type="match status" value="1"/>
</dbReference>
<dbReference type="InterPro" id="IPR006026">
    <property type="entry name" value="Peptidase_Metallo"/>
</dbReference>
<dbReference type="GO" id="GO:0005615">
    <property type="term" value="C:extracellular space"/>
    <property type="evidence" value="ECO:0007669"/>
    <property type="project" value="TreeGrafter"/>
</dbReference>
<dbReference type="InterPro" id="IPR021190">
    <property type="entry name" value="Pept_M10A"/>
</dbReference>
<keyword evidence="3" id="KW-0378">Hydrolase</keyword>
<dbReference type="GO" id="GO:0006508">
    <property type="term" value="P:proteolysis"/>
    <property type="evidence" value="ECO:0007669"/>
    <property type="project" value="UniProtKB-KW"/>
</dbReference>
<evidence type="ECO:0000256" key="5">
    <source>
        <dbReference type="SAM" id="MobiDB-lite"/>
    </source>
</evidence>
<dbReference type="KEGG" id="agv:OJF2_16160"/>
<feature type="compositionally biased region" description="Low complexity" evidence="5">
    <location>
        <begin position="397"/>
        <end position="417"/>
    </location>
</feature>
<evidence type="ECO:0000256" key="3">
    <source>
        <dbReference type="ARBA" id="ARBA00022801"/>
    </source>
</evidence>
<dbReference type="InterPro" id="IPR024079">
    <property type="entry name" value="MetalloPept_cat_dom_sf"/>
</dbReference>
<dbReference type="GO" id="GO:0030198">
    <property type="term" value="P:extracellular matrix organization"/>
    <property type="evidence" value="ECO:0007669"/>
    <property type="project" value="TreeGrafter"/>
</dbReference>
<name>A0A5B9VY91_9BACT</name>
<reference evidence="7 8" key="1">
    <citation type="submission" date="2019-08" db="EMBL/GenBank/DDBJ databases">
        <title>Deep-cultivation of Planctomycetes and their phenomic and genomic characterization uncovers novel biology.</title>
        <authorList>
            <person name="Wiegand S."/>
            <person name="Jogler M."/>
            <person name="Boedeker C."/>
            <person name="Pinto D."/>
            <person name="Vollmers J."/>
            <person name="Rivas-Marin E."/>
            <person name="Kohn T."/>
            <person name="Peeters S.H."/>
            <person name="Heuer A."/>
            <person name="Rast P."/>
            <person name="Oberbeckmann S."/>
            <person name="Bunk B."/>
            <person name="Jeske O."/>
            <person name="Meyerdierks A."/>
            <person name="Storesund J.E."/>
            <person name="Kallscheuer N."/>
            <person name="Luecker S."/>
            <person name="Lage O.M."/>
            <person name="Pohl T."/>
            <person name="Merkel B.J."/>
            <person name="Hornburger P."/>
            <person name="Mueller R.-W."/>
            <person name="Bruemmer F."/>
            <person name="Labrenz M."/>
            <person name="Spormann A.M."/>
            <person name="Op den Camp H."/>
            <person name="Overmann J."/>
            <person name="Amann R."/>
            <person name="Jetten M.S.M."/>
            <person name="Mascher T."/>
            <person name="Medema M.H."/>
            <person name="Devos D.P."/>
            <person name="Kaster A.-K."/>
            <person name="Ovreas L."/>
            <person name="Rohde M."/>
            <person name="Galperin M.Y."/>
            <person name="Jogler C."/>
        </authorList>
    </citation>
    <scope>NUCLEOTIDE SEQUENCE [LARGE SCALE GENOMIC DNA]</scope>
    <source>
        <strain evidence="7 8">OJF2</strain>
    </source>
</reference>
<dbReference type="GO" id="GO:0008270">
    <property type="term" value="F:zinc ion binding"/>
    <property type="evidence" value="ECO:0007669"/>
    <property type="project" value="InterPro"/>
</dbReference>
<dbReference type="GO" id="GO:0031012">
    <property type="term" value="C:extracellular matrix"/>
    <property type="evidence" value="ECO:0007669"/>
    <property type="project" value="InterPro"/>
</dbReference>
<keyword evidence="1" id="KW-0645">Protease</keyword>
<dbReference type="GO" id="GO:0004222">
    <property type="term" value="F:metalloendopeptidase activity"/>
    <property type="evidence" value="ECO:0007669"/>
    <property type="project" value="InterPro"/>
</dbReference>
<evidence type="ECO:0000256" key="1">
    <source>
        <dbReference type="ARBA" id="ARBA00022670"/>
    </source>
</evidence>
<gene>
    <name evidence="7" type="ORF">OJF2_16160</name>
</gene>
<accession>A0A5B9VY91</accession>
<dbReference type="Gene3D" id="2.60.120.380">
    <property type="match status" value="2"/>
</dbReference>
<dbReference type="OrthoDB" id="252952at2"/>
<feature type="domain" description="Peptidase metallopeptidase" evidence="6">
    <location>
        <begin position="64"/>
        <end position="246"/>
    </location>
</feature>
<evidence type="ECO:0000259" key="6">
    <source>
        <dbReference type="SMART" id="SM00235"/>
    </source>
</evidence>
<evidence type="ECO:0000313" key="7">
    <source>
        <dbReference type="EMBL" id="QEH33119.1"/>
    </source>
</evidence>
<evidence type="ECO:0000256" key="4">
    <source>
        <dbReference type="ARBA" id="ARBA00022833"/>
    </source>
</evidence>
<feature type="region of interest" description="Disordered" evidence="5">
    <location>
        <begin position="382"/>
        <end position="432"/>
    </location>
</feature>
<organism evidence="7 8">
    <name type="scientific">Aquisphaera giovannonii</name>
    <dbReference type="NCBI Taxonomy" id="406548"/>
    <lineage>
        <taxon>Bacteria</taxon>
        <taxon>Pseudomonadati</taxon>
        <taxon>Planctomycetota</taxon>
        <taxon>Planctomycetia</taxon>
        <taxon>Isosphaerales</taxon>
        <taxon>Isosphaeraceae</taxon>
        <taxon>Aquisphaera</taxon>
    </lineage>
</organism>
<keyword evidence="8" id="KW-1185">Reference proteome</keyword>
<dbReference type="PANTHER" id="PTHR10201">
    <property type="entry name" value="MATRIX METALLOPROTEINASE"/>
    <property type="match status" value="1"/>
</dbReference>
<dbReference type="PANTHER" id="PTHR10201:SF294">
    <property type="entry name" value="MATRIX METALLOPROTEINASE 16"/>
    <property type="match status" value="1"/>
</dbReference>
<evidence type="ECO:0000313" key="8">
    <source>
        <dbReference type="Proteomes" id="UP000324233"/>
    </source>
</evidence>
<dbReference type="AlphaFoldDB" id="A0A5B9VY91"/>
<dbReference type="SUPFAM" id="SSF55486">
    <property type="entry name" value="Metalloproteases ('zincins'), catalytic domain"/>
    <property type="match status" value="1"/>
</dbReference>
<dbReference type="Proteomes" id="UP000324233">
    <property type="component" value="Chromosome"/>
</dbReference>
<keyword evidence="4" id="KW-0862">Zinc</keyword>
<sequence length="596" mass="61658">MVWPAADALGERIGIVVREGLLHRRRADRDRPNRPRREARPRVFDRLEARELLAVVPGNDYVLSGYKWSNPGHITYSIAPDGVLWDHGVNDLNAVFNAKFGTDGAWQAAIARALATWESVANINIVPTTDGPYSEDVFGYSQGDARFGDIRLGGYSFPGKSSTLAQTYFPPPNGSTAAGDVEVNTSMNFGMGSDYDFYSVILHELGHSLGLDHAKNPADVMYANYQGVRTGLAEGDIAGIQAIYGARTLDAYQAKGQGLGYSSAIDVSAGLAGANSLGLSNLSLAAIGDAEYFTFTAPSYASGVIRVTASAANVSMLSPEVRLYDAAGNLLASASNPAAWSDGVTAEAASVVPGQKYYAVVSGATGDVFSVGSYNLTVALPASAPPPPSTPTPPASPGSGTSGSSGITPTSTTSPSPDRLEPNDTPGAATGLGRLTHVTVGGLTLSSAADVDDFTFRVGSSGRYLVGAAGVKIQVYNARGRLIAGGTDAVNLPPSRAGTPFLVRISSATGAPVSAYSLTVSTVSPFAARRTVRTVRHQLTDLAAVTGASASAAKSRPAPISTPVRELAVRVALGFRAGMLRGHLTGLARRRPPGGG</sequence>
<dbReference type="PRINTS" id="PR00138">
    <property type="entry name" value="MATRIXIN"/>
</dbReference>
<proteinExistence type="predicted"/>
<keyword evidence="2" id="KW-0479">Metal-binding</keyword>
<protein>
    <submittedName>
        <fullName evidence="7">Matrixin</fullName>
    </submittedName>
</protein>